<feature type="region of interest" description="Disordered" evidence="1">
    <location>
        <begin position="251"/>
        <end position="296"/>
    </location>
</feature>
<feature type="region of interest" description="Disordered" evidence="1">
    <location>
        <begin position="355"/>
        <end position="382"/>
    </location>
</feature>
<dbReference type="Proteomes" id="UP000785679">
    <property type="component" value="Unassembled WGS sequence"/>
</dbReference>
<feature type="region of interest" description="Disordered" evidence="1">
    <location>
        <begin position="570"/>
        <end position="605"/>
    </location>
</feature>
<feature type="region of interest" description="Disordered" evidence="1">
    <location>
        <begin position="205"/>
        <end position="232"/>
    </location>
</feature>
<reference evidence="2" key="1">
    <citation type="submission" date="2019-06" db="EMBL/GenBank/DDBJ databases">
        <authorList>
            <person name="Zheng W."/>
        </authorList>
    </citation>
    <scope>NUCLEOTIDE SEQUENCE</scope>
    <source>
        <strain evidence="2">QDHG01</strain>
    </source>
</reference>
<gene>
    <name evidence="2" type="ORF">FGO68_gene13229</name>
</gene>
<name>A0A8J8T7X6_HALGN</name>
<evidence type="ECO:0000313" key="2">
    <source>
        <dbReference type="EMBL" id="TNV85654.1"/>
    </source>
</evidence>
<accession>A0A8J8T7X6</accession>
<feature type="compositionally biased region" description="Polar residues" evidence="1">
    <location>
        <begin position="287"/>
        <end position="296"/>
    </location>
</feature>
<evidence type="ECO:0000313" key="3">
    <source>
        <dbReference type="Proteomes" id="UP000785679"/>
    </source>
</evidence>
<evidence type="ECO:0000256" key="1">
    <source>
        <dbReference type="SAM" id="MobiDB-lite"/>
    </source>
</evidence>
<dbReference type="AlphaFoldDB" id="A0A8J8T7X6"/>
<dbReference type="EMBL" id="RRYP01001653">
    <property type="protein sequence ID" value="TNV85654.1"/>
    <property type="molecule type" value="Genomic_DNA"/>
</dbReference>
<sequence>MRQPLAASPSREVKFVPFKLDSRYYKLRLATESECIRVEYSRANLHRAVMDEGTPRKLVIHKVKEVNLPNQGSQISPKSKQAQLSIGGGQGEGFMEDFVVMEKQFSFLNIQIQRLTPRIKPLPHSVIKDSLVKLQWTDEDQEREARKACDFLHKLCARFKRDLKVPQVYEQEQTYLNRYTSLQGGIVDLMADSQKTPTNFIAHEEEGDDVDDLFGNNDSGSQELAVEDEDEENSYKYNAFAHALKSENQSKSDLNKCVRQSGTPEEGGRRPSFTDGDLVDQRENFGKYSSGQGNQRKCTYDEVVVQKNQLKPINYKSSIQQKSNDLENKSERSLIQLRFCEPINEIKGEIRIDLPKNQGQNQHSQDWGESESNMSAGDEFPPRIRFVSGQSERRFELGLIQCESIEQAKHYIGMQRKISSIIDGEQKQSNKKLLNLTSKGLKDLMEAQTSTNKQYQQYYLGQNNTATRISQKEDESFRSVLSQYSSGANLNNSGLSSSKTRKLTNPAPSTDQHNQEHVLYVLAKDLPVKKTESSQTAVNNLVSCGQQIKAQSVYSKGVAESPENVLVIPDGIETQDNSPDSNASSGYADNRARQGPVGINSLNYPINKISNQPRKDSQGSSFDFNIFNLQQQLLINGLQPGSNNMAAPSVAQNRSNECLKLENQTSLGRVSGPDRKTKINKFKIKVSSLLEEVPQDKKDDLFLSYVNEEAREHLPVKILPCQIWN</sequence>
<feature type="region of interest" description="Disordered" evidence="1">
    <location>
        <begin position="488"/>
        <end position="516"/>
    </location>
</feature>
<proteinExistence type="predicted"/>
<feature type="compositionally biased region" description="Polar residues" evidence="1">
    <location>
        <begin position="574"/>
        <end position="587"/>
    </location>
</feature>
<keyword evidence="3" id="KW-1185">Reference proteome</keyword>
<protein>
    <submittedName>
        <fullName evidence="2">Uncharacterized protein</fullName>
    </submittedName>
</protein>
<feature type="compositionally biased region" description="Polar residues" evidence="1">
    <location>
        <begin position="357"/>
        <end position="375"/>
    </location>
</feature>
<feature type="compositionally biased region" description="Low complexity" evidence="1">
    <location>
        <begin position="488"/>
        <end position="498"/>
    </location>
</feature>
<comment type="caution">
    <text evidence="2">The sequence shown here is derived from an EMBL/GenBank/DDBJ whole genome shotgun (WGS) entry which is preliminary data.</text>
</comment>
<organism evidence="2 3">
    <name type="scientific">Halteria grandinella</name>
    <dbReference type="NCBI Taxonomy" id="5974"/>
    <lineage>
        <taxon>Eukaryota</taxon>
        <taxon>Sar</taxon>
        <taxon>Alveolata</taxon>
        <taxon>Ciliophora</taxon>
        <taxon>Intramacronucleata</taxon>
        <taxon>Spirotrichea</taxon>
        <taxon>Stichotrichia</taxon>
        <taxon>Sporadotrichida</taxon>
        <taxon>Halteriidae</taxon>
        <taxon>Halteria</taxon>
    </lineage>
</organism>